<organism evidence="1 2">
    <name type="scientific">Cytobacillus purgationiresistens</name>
    <dbReference type="NCBI Taxonomy" id="863449"/>
    <lineage>
        <taxon>Bacteria</taxon>
        <taxon>Bacillati</taxon>
        <taxon>Bacillota</taxon>
        <taxon>Bacilli</taxon>
        <taxon>Bacillales</taxon>
        <taxon>Bacillaceae</taxon>
        <taxon>Cytobacillus</taxon>
    </lineage>
</organism>
<accession>A0ABU0AM99</accession>
<proteinExistence type="predicted"/>
<name>A0ABU0AM99_9BACI</name>
<keyword evidence="2" id="KW-1185">Reference proteome</keyword>
<protein>
    <submittedName>
        <fullName evidence="1">Uncharacterized protein</fullName>
    </submittedName>
</protein>
<dbReference type="RefSeq" id="WP_307477247.1">
    <property type="nucleotide sequence ID" value="NZ_JAUSUB010000018.1"/>
</dbReference>
<evidence type="ECO:0000313" key="1">
    <source>
        <dbReference type="EMBL" id="MDQ0271927.1"/>
    </source>
</evidence>
<sequence>MLENLRIADFREINLLHFYNNDSKLEEYVLLRNISERFSMPITPEEKEGYLFTQLIT</sequence>
<reference evidence="1 2" key="1">
    <citation type="submission" date="2023-07" db="EMBL/GenBank/DDBJ databases">
        <title>Genomic Encyclopedia of Type Strains, Phase IV (KMG-IV): sequencing the most valuable type-strain genomes for metagenomic binning, comparative biology and taxonomic classification.</title>
        <authorList>
            <person name="Goeker M."/>
        </authorList>
    </citation>
    <scope>NUCLEOTIDE SEQUENCE [LARGE SCALE GENOMIC DNA]</scope>
    <source>
        <strain evidence="1 2">DSM 23494</strain>
    </source>
</reference>
<dbReference type="Proteomes" id="UP001238088">
    <property type="component" value="Unassembled WGS sequence"/>
</dbReference>
<dbReference type="EMBL" id="JAUSUB010000018">
    <property type="protein sequence ID" value="MDQ0271927.1"/>
    <property type="molecule type" value="Genomic_DNA"/>
</dbReference>
<gene>
    <name evidence="1" type="ORF">J2S17_003815</name>
</gene>
<evidence type="ECO:0000313" key="2">
    <source>
        <dbReference type="Proteomes" id="UP001238088"/>
    </source>
</evidence>
<comment type="caution">
    <text evidence="1">The sequence shown here is derived from an EMBL/GenBank/DDBJ whole genome shotgun (WGS) entry which is preliminary data.</text>
</comment>